<evidence type="ECO:0000256" key="3">
    <source>
        <dbReference type="ARBA" id="ARBA00022692"/>
    </source>
</evidence>
<dbReference type="Gene3D" id="1.20.120.80">
    <property type="entry name" value="Cytochrome c oxidase, subunit III, four-helix bundle"/>
    <property type="match status" value="1"/>
</dbReference>
<dbReference type="Pfam" id="PF00510">
    <property type="entry name" value="COX3"/>
    <property type="match status" value="1"/>
</dbReference>
<evidence type="ECO:0000256" key="6">
    <source>
        <dbReference type="RuleBase" id="RU003376"/>
    </source>
</evidence>
<dbReference type="GO" id="GO:0005886">
    <property type="term" value="C:plasma membrane"/>
    <property type="evidence" value="ECO:0007669"/>
    <property type="project" value="UniProtKB-SubCell"/>
</dbReference>
<gene>
    <name evidence="9" type="primary">ctaE</name>
    <name evidence="9" type="ORF">LuPra_00388</name>
</gene>
<keyword evidence="10" id="KW-1185">Reference proteome</keyword>
<keyword evidence="4 7" id="KW-1133">Transmembrane helix</keyword>
<dbReference type="GO" id="GO:0004129">
    <property type="term" value="F:cytochrome-c oxidase activity"/>
    <property type="evidence" value="ECO:0007669"/>
    <property type="project" value="InterPro"/>
</dbReference>
<keyword evidence="5 7" id="KW-0472">Membrane</keyword>
<dbReference type="PATRIC" id="fig|1813736.3.peg.405"/>
<comment type="subcellular location">
    <subcellularLocation>
        <location evidence="6">Cell membrane</location>
        <topology evidence="6">Multi-pass membrane protein</topology>
    </subcellularLocation>
    <subcellularLocation>
        <location evidence="1">Membrane</location>
        <topology evidence="1">Multi-pass membrane protein</topology>
    </subcellularLocation>
</comment>
<dbReference type="OrthoDB" id="9810850at2"/>
<evidence type="ECO:0000256" key="2">
    <source>
        <dbReference type="ARBA" id="ARBA00010581"/>
    </source>
</evidence>
<dbReference type="RefSeq" id="WP_110169198.1">
    <property type="nucleotide sequence ID" value="NZ_CP015136.1"/>
</dbReference>
<dbReference type="PANTHER" id="PTHR11403">
    <property type="entry name" value="CYTOCHROME C OXIDASE SUBUNIT III"/>
    <property type="match status" value="1"/>
</dbReference>
<evidence type="ECO:0000259" key="8">
    <source>
        <dbReference type="PROSITE" id="PS50253"/>
    </source>
</evidence>
<dbReference type="EMBL" id="CP015136">
    <property type="protein sequence ID" value="AMY07221.1"/>
    <property type="molecule type" value="Genomic_DNA"/>
</dbReference>
<evidence type="ECO:0000256" key="1">
    <source>
        <dbReference type="ARBA" id="ARBA00004141"/>
    </source>
</evidence>
<feature type="transmembrane region" description="Helical" evidence="7">
    <location>
        <begin position="68"/>
        <end position="90"/>
    </location>
</feature>
<feature type="transmembrane region" description="Helical" evidence="7">
    <location>
        <begin position="32"/>
        <end position="56"/>
    </location>
</feature>
<evidence type="ECO:0000313" key="9">
    <source>
        <dbReference type="EMBL" id="AMY07221.1"/>
    </source>
</evidence>
<dbReference type="PROSITE" id="PS50253">
    <property type="entry name" value="COX3"/>
    <property type="match status" value="1"/>
</dbReference>
<evidence type="ECO:0000256" key="7">
    <source>
        <dbReference type="SAM" id="Phobius"/>
    </source>
</evidence>
<dbReference type="GO" id="GO:0016491">
    <property type="term" value="F:oxidoreductase activity"/>
    <property type="evidence" value="ECO:0007669"/>
    <property type="project" value="UniProtKB-KW"/>
</dbReference>
<comment type="similarity">
    <text evidence="2 6">Belongs to the cytochrome c oxidase subunit 3 family.</text>
</comment>
<keyword evidence="3 6" id="KW-0812">Transmembrane</keyword>
<dbReference type="InterPro" id="IPR035973">
    <property type="entry name" value="Cyt_c_oxidase_su3-like_sf"/>
</dbReference>
<feature type="transmembrane region" description="Helical" evidence="7">
    <location>
        <begin position="199"/>
        <end position="217"/>
    </location>
</feature>
<dbReference type="STRING" id="1855912.LuPra_00388"/>
<dbReference type="EC" id="1.9.3.1" evidence="9"/>
<dbReference type="PANTHER" id="PTHR11403:SF6">
    <property type="entry name" value="NITRIC OXIDE REDUCTASE SUBUNIT E"/>
    <property type="match status" value="1"/>
</dbReference>
<feature type="transmembrane region" description="Helical" evidence="7">
    <location>
        <begin position="102"/>
        <end position="122"/>
    </location>
</feature>
<dbReference type="SUPFAM" id="SSF81452">
    <property type="entry name" value="Cytochrome c oxidase subunit III-like"/>
    <property type="match status" value="1"/>
</dbReference>
<protein>
    <submittedName>
        <fullName evidence="9">Cytochrome c oxidase subunit 3</fullName>
        <ecNumber evidence="9">1.9.3.1</ecNumber>
    </submittedName>
</protein>
<dbReference type="InterPro" id="IPR024791">
    <property type="entry name" value="Cyt_c/ubiquinol_Oxase_su3"/>
</dbReference>
<feature type="transmembrane region" description="Helical" evidence="7">
    <location>
        <begin position="155"/>
        <end position="179"/>
    </location>
</feature>
<dbReference type="Proteomes" id="UP000076079">
    <property type="component" value="Chromosome"/>
</dbReference>
<reference evidence="10" key="2">
    <citation type="submission" date="2016-04" db="EMBL/GenBank/DDBJ databases">
        <title>First Complete Genome Sequence of a Subdivision 6 Acidobacterium.</title>
        <authorList>
            <person name="Huang S."/>
            <person name="Vieira S."/>
            <person name="Bunk B."/>
            <person name="Riedel T."/>
            <person name="Sproeer C."/>
            <person name="Overmann J."/>
        </authorList>
    </citation>
    <scope>NUCLEOTIDE SEQUENCE [LARGE SCALE GENOMIC DNA]</scope>
    <source>
        <strain evidence="10">DSM 100886 HEG_-6_39</strain>
    </source>
</reference>
<dbReference type="InterPro" id="IPR013833">
    <property type="entry name" value="Cyt_c_oxidase_su3_a-hlx"/>
</dbReference>
<keyword evidence="9" id="KW-0560">Oxidoreductase</keyword>
<dbReference type="KEGG" id="abac:LuPra_00388"/>
<dbReference type="AlphaFoldDB" id="A0A143PFD1"/>
<dbReference type="InterPro" id="IPR000298">
    <property type="entry name" value="Cyt_c_oxidase-like_su3"/>
</dbReference>
<name>A0A143PFD1_LUTPR</name>
<accession>A0A143PFD1</accession>
<evidence type="ECO:0000256" key="4">
    <source>
        <dbReference type="ARBA" id="ARBA00022989"/>
    </source>
</evidence>
<proteinExistence type="inferred from homology"/>
<evidence type="ECO:0000313" key="10">
    <source>
        <dbReference type="Proteomes" id="UP000076079"/>
    </source>
</evidence>
<sequence>MSHSTAHAAHHPALQHHFDTLEQQQNASTLGMWWFLVTEVLFFGGFFMTYILYRWMYNASFHEASHELNVWLGLFNTAVLIGSSLTMALAVRASKTGEKSQLVMFLILTLLLGSVFLGVKVIEYSEKFTHHLVPGAHFQFHDATLKNGAEIYFSLYFGMTGLHATHMIFGGFVLVPLIVMAARGKFGPAWYTPIELFGLYWHFVDIVWIFLFPLLYLM</sequence>
<dbReference type="GO" id="GO:0019646">
    <property type="term" value="P:aerobic electron transport chain"/>
    <property type="evidence" value="ECO:0007669"/>
    <property type="project" value="InterPro"/>
</dbReference>
<evidence type="ECO:0000256" key="5">
    <source>
        <dbReference type="ARBA" id="ARBA00023136"/>
    </source>
</evidence>
<organism evidence="9 10">
    <name type="scientific">Luteitalea pratensis</name>
    <dbReference type="NCBI Taxonomy" id="1855912"/>
    <lineage>
        <taxon>Bacteria</taxon>
        <taxon>Pseudomonadati</taxon>
        <taxon>Acidobacteriota</taxon>
        <taxon>Vicinamibacteria</taxon>
        <taxon>Vicinamibacterales</taxon>
        <taxon>Vicinamibacteraceae</taxon>
        <taxon>Luteitalea</taxon>
    </lineage>
</organism>
<reference evidence="9 10" key="1">
    <citation type="journal article" date="2016" name="Genome Announc.">
        <title>First Complete Genome Sequence of a Subdivision 6 Acidobacterium Strain.</title>
        <authorList>
            <person name="Huang S."/>
            <person name="Vieira S."/>
            <person name="Bunk B."/>
            <person name="Riedel T."/>
            <person name="Sproer C."/>
            <person name="Overmann J."/>
        </authorList>
    </citation>
    <scope>NUCLEOTIDE SEQUENCE [LARGE SCALE GENOMIC DNA]</scope>
    <source>
        <strain evidence="10">DSM 100886 HEG_-6_39</strain>
    </source>
</reference>
<feature type="domain" description="Heme-copper oxidase subunit III family profile" evidence="8">
    <location>
        <begin position="30"/>
        <end position="218"/>
    </location>
</feature>